<comment type="caution">
    <text evidence="1">The sequence shown here is derived from an EMBL/GenBank/DDBJ whole genome shotgun (WGS) entry which is preliminary data.</text>
</comment>
<evidence type="ECO:0000313" key="2">
    <source>
        <dbReference type="Proteomes" id="UP000003009"/>
    </source>
</evidence>
<dbReference type="Proteomes" id="UP000003009">
    <property type="component" value="Unassembled WGS sequence"/>
</dbReference>
<gene>
    <name evidence="1" type="ORF">GCWU000324_02732</name>
</gene>
<evidence type="ECO:0000313" key="1">
    <source>
        <dbReference type="EMBL" id="EEP67158.1"/>
    </source>
</evidence>
<dbReference type="STRING" id="629741.GCWU000324_02732"/>
<dbReference type="EMBL" id="ACJW02000005">
    <property type="protein sequence ID" value="EEP67158.1"/>
    <property type="molecule type" value="Genomic_DNA"/>
</dbReference>
<accession>C4GM07</accession>
<dbReference type="HOGENOM" id="CLU_3153838_0_0_4"/>
<sequence>MTHQRLADIVPISKTLSNTRYLATSYRHSILDFRLLLACSTYSTNEAA</sequence>
<dbReference type="AlphaFoldDB" id="C4GM07"/>
<protein>
    <submittedName>
        <fullName evidence="1">Uncharacterized protein</fullName>
    </submittedName>
</protein>
<organism evidence="1 2">
    <name type="scientific">Kingella oralis ATCC 51147</name>
    <dbReference type="NCBI Taxonomy" id="629741"/>
    <lineage>
        <taxon>Bacteria</taxon>
        <taxon>Pseudomonadati</taxon>
        <taxon>Pseudomonadota</taxon>
        <taxon>Betaproteobacteria</taxon>
        <taxon>Neisseriales</taxon>
        <taxon>Neisseriaceae</taxon>
        <taxon>Kingella</taxon>
    </lineage>
</organism>
<proteinExistence type="predicted"/>
<keyword evidence="2" id="KW-1185">Reference proteome</keyword>
<reference evidence="1" key="1">
    <citation type="submission" date="2009-04" db="EMBL/GenBank/DDBJ databases">
        <authorList>
            <person name="Weinstock G."/>
            <person name="Sodergren E."/>
            <person name="Clifton S."/>
            <person name="Fulton L."/>
            <person name="Fulton B."/>
            <person name="Courtney L."/>
            <person name="Fronick C."/>
            <person name="Harrison M."/>
            <person name="Strong C."/>
            <person name="Farmer C."/>
            <person name="Delahaunty K."/>
            <person name="Markovic C."/>
            <person name="Hall O."/>
            <person name="Minx P."/>
            <person name="Tomlinson C."/>
            <person name="Mitreva M."/>
            <person name="Nelson J."/>
            <person name="Hou S."/>
            <person name="Wollam A."/>
            <person name="Pepin K.H."/>
            <person name="Johnson M."/>
            <person name="Bhonagiri V."/>
            <person name="Nash W.E."/>
            <person name="Warren W."/>
            <person name="Chinwalla A."/>
            <person name="Mardis E.R."/>
            <person name="Wilson R.K."/>
        </authorList>
    </citation>
    <scope>NUCLEOTIDE SEQUENCE [LARGE SCALE GENOMIC DNA]</scope>
    <source>
        <strain evidence="1">ATCC 51147</strain>
    </source>
</reference>
<name>C4GM07_9NEIS</name>